<accession>A0A4Y2D5U7</accession>
<organism evidence="1 2">
    <name type="scientific">Araneus ventricosus</name>
    <name type="common">Orbweaver spider</name>
    <name type="synonym">Epeira ventricosa</name>
    <dbReference type="NCBI Taxonomy" id="182803"/>
    <lineage>
        <taxon>Eukaryota</taxon>
        <taxon>Metazoa</taxon>
        <taxon>Ecdysozoa</taxon>
        <taxon>Arthropoda</taxon>
        <taxon>Chelicerata</taxon>
        <taxon>Arachnida</taxon>
        <taxon>Araneae</taxon>
        <taxon>Araneomorphae</taxon>
        <taxon>Entelegynae</taxon>
        <taxon>Araneoidea</taxon>
        <taxon>Araneidae</taxon>
        <taxon>Araneus</taxon>
    </lineage>
</organism>
<proteinExistence type="predicted"/>
<evidence type="ECO:0000313" key="1">
    <source>
        <dbReference type="EMBL" id="GBM12083.1"/>
    </source>
</evidence>
<comment type="caution">
    <text evidence="1">The sequence shown here is derived from an EMBL/GenBank/DDBJ whole genome shotgun (WGS) entry which is preliminary data.</text>
</comment>
<dbReference type="Proteomes" id="UP000499080">
    <property type="component" value="Unassembled WGS sequence"/>
</dbReference>
<reference evidence="1 2" key="1">
    <citation type="journal article" date="2019" name="Sci. Rep.">
        <title>Orb-weaving spider Araneus ventricosus genome elucidates the spidroin gene catalogue.</title>
        <authorList>
            <person name="Kono N."/>
            <person name="Nakamura H."/>
            <person name="Ohtoshi R."/>
            <person name="Moran D.A.P."/>
            <person name="Shinohara A."/>
            <person name="Yoshida Y."/>
            <person name="Fujiwara M."/>
            <person name="Mori M."/>
            <person name="Tomita M."/>
            <person name="Arakawa K."/>
        </authorList>
    </citation>
    <scope>NUCLEOTIDE SEQUENCE [LARGE SCALE GENOMIC DNA]</scope>
</reference>
<dbReference type="EMBL" id="BGPR01088636">
    <property type="protein sequence ID" value="GBM12083.1"/>
    <property type="molecule type" value="Genomic_DNA"/>
</dbReference>
<evidence type="ECO:0000313" key="2">
    <source>
        <dbReference type="Proteomes" id="UP000499080"/>
    </source>
</evidence>
<name>A0A4Y2D5U7_ARAVE</name>
<keyword evidence="2" id="KW-1185">Reference proteome</keyword>
<gene>
    <name evidence="1" type="ORF">AVEN_259523_1</name>
</gene>
<sequence length="126" mass="14504">MLGSTPHSTRKIFDPPCLIRLCTKMLSINRNASIQASSHTSLFSVNFLEKIEQEMATKTVLYTDIPSKSRHVSPMDFCSFVVLKYASSKHRRLCGLGKLFKRNGTKYHSRYNSRHYCHGSYDVERL</sequence>
<protein>
    <submittedName>
        <fullName evidence="1">Uncharacterized protein</fullName>
    </submittedName>
</protein>
<dbReference type="AlphaFoldDB" id="A0A4Y2D5U7"/>